<dbReference type="GO" id="GO:0050380">
    <property type="term" value="F:undecaprenyl-diphosphatase activity"/>
    <property type="evidence" value="ECO:0007669"/>
    <property type="project" value="InterPro"/>
</dbReference>
<feature type="domain" description="Phosphatidic acid phosphatase type 2/haloperoxidase" evidence="2">
    <location>
        <begin position="61"/>
        <end position="166"/>
    </location>
</feature>
<dbReference type="GO" id="GO:0005886">
    <property type="term" value="C:plasma membrane"/>
    <property type="evidence" value="ECO:0007669"/>
    <property type="project" value="InterPro"/>
</dbReference>
<evidence type="ECO:0000256" key="1">
    <source>
        <dbReference type="SAM" id="Phobius"/>
    </source>
</evidence>
<feature type="transmembrane region" description="Helical" evidence="1">
    <location>
        <begin position="151"/>
        <end position="169"/>
    </location>
</feature>
<dbReference type="AlphaFoldDB" id="A0AAP7DKQ7"/>
<dbReference type="SUPFAM" id="SSF48317">
    <property type="entry name" value="Acid phosphatase/Vanadium-dependent haloperoxidase"/>
    <property type="match status" value="1"/>
</dbReference>
<comment type="caution">
    <text evidence="3">The sequence shown here is derived from an EMBL/GenBank/DDBJ whole genome shotgun (WGS) entry which is preliminary data.</text>
</comment>
<dbReference type="Proteomes" id="UP000552038">
    <property type="component" value="Unassembled WGS sequence"/>
</dbReference>
<feature type="transmembrane region" description="Helical" evidence="1">
    <location>
        <begin position="61"/>
        <end position="82"/>
    </location>
</feature>
<keyword evidence="1" id="KW-1133">Transmembrane helix</keyword>
<feature type="transmembrane region" description="Helical" evidence="1">
    <location>
        <begin position="127"/>
        <end position="145"/>
    </location>
</feature>
<dbReference type="CDD" id="cd03385">
    <property type="entry name" value="PAP2_BcrC_like"/>
    <property type="match status" value="1"/>
</dbReference>
<dbReference type="EMBL" id="JABFOR010000034">
    <property type="protein sequence ID" value="NOJ72981.1"/>
    <property type="molecule type" value="Genomic_DNA"/>
</dbReference>
<dbReference type="SMART" id="SM00014">
    <property type="entry name" value="acidPPc"/>
    <property type="match status" value="1"/>
</dbReference>
<evidence type="ECO:0000313" key="4">
    <source>
        <dbReference type="Proteomes" id="UP000552038"/>
    </source>
</evidence>
<dbReference type="PANTHER" id="PTHR14969:SF13">
    <property type="entry name" value="AT30094P"/>
    <property type="match status" value="1"/>
</dbReference>
<reference evidence="3 4" key="1">
    <citation type="submission" date="2020-05" db="EMBL/GenBank/DDBJ databases">
        <title>Whole genome sequencing and identification of novel metabolites from Paenibacillus alvei strain JR949.</title>
        <authorList>
            <person name="Rajendhran J."/>
            <person name="Sree Pranav P."/>
            <person name="Mahalakshmi B."/>
            <person name="Karthikeyan R."/>
        </authorList>
    </citation>
    <scope>NUCLEOTIDE SEQUENCE [LARGE SCALE GENOMIC DNA]</scope>
    <source>
        <strain evidence="3 4">JR949</strain>
    </source>
</reference>
<organism evidence="3 4">
    <name type="scientific">Paenibacillus alvei</name>
    <name type="common">Bacillus alvei</name>
    <dbReference type="NCBI Taxonomy" id="44250"/>
    <lineage>
        <taxon>Bacteria</taxon>
        <taxon>Bacillati</taxon>
        <taxon>Bacillota</taxon>
        <taxon>Bacilli</taxon>
        <taxon>Bacillales</taxon>
        <taxon>Paenibacillaceae</taxon>
        <taxon>Paenibacillus</taxon>
    </lineage>
</organism>
<dbReference type="Gene3D" id="1.20.144.10">
    <property type="entry name" value="Phosphatidic acid phosphatase type 2/haloperoxidase"/>
    <property type="match status" value="1"/>
</dbReference>
<dbReference type="InterPro" id="IPR036938">
    <property type="entry name" value="PAP2/HPO_sf"/>
</dbReference>
<protein>
    <submittedName>
        <fullName evidence="3">Undecaprenyl-diphosphatase</fullName>
    </submittedName>
</protein>
<evidence type="ECO:0000313" key="3">
    <source>
        <dbReference type="EMBL" id="NOJ72981.1"/>
    </source>
</evidence>
<name>A0AAP7DKQ7_PAEAL</name>
<gene>
    <name evidence="3" type="ORF">HMI46_20795</name>
</gene>
<dbReference type="Pfam" id="PF01569">
    <property type="entry name" value="PAP2"/>
    <property type="match status" value="1"/>
</dbReference>
<dbReference type="PANTHER" id="PTHR14969">
    <property type="entry name" value="SPHINGOSINE-1-PHOSPHATE PHOSPHOHYDROLASE"/>
    <property type="match status" value="1"/>
</dbReference>
<dbReference type="RefSeq" id="WP_171418563.1">
    <property type="nucleotide sequence ID" value="NZ_JABFOR010000034.1"/>
</dbReference>
<feature type="transmembrane region" description="Helical" evidence="1">
    <location>
        <begin position="102"/>
        <end position="120"/>
    </location>
</feature>
<sequence length="199" mass="22650">MSLSQLNIEMFRGINDLGKQFSFLNPSVVFIAEYTLYMLAACMLLFWFTRTTSNRMMVLQAGFAFILAEIIGKAVSMLHSHHQPFAVLPQVSKLINHAIDNSFPSDHTILFFSVCVSFWLMRKRAGWVWLVLAGCVAISRVWVGVHYPVDIAAGAVIGIISALIVYWSSTRFTWLSCLLDMYENMEQRVRPTKNKSNNM</sequence>
<keyword evidence="1" id="KW-0812">Transmembrane</keyword>
<keyword evidence="1" id="KW-0472">Membrane</keyword>
<feature type="transmembrane region" description="Helical" evidence="1">
    <location>
        <begin position="28"/>
        <end position="49"/>
    </location>
</feature>
<accession>A0AAP7DKQ7</accession>
<evidence type="ECO:0000259" key="2">
    <source>
        <dbReference type="SMART" id="SM00014"/>
    </source>
</evidence>
<proteinExistence type="predicted"/>
<dbReference type="InterPro" id="IPR033879">
    <property type="entry name" value="UPP_Pase"/>
</dbReference>
<dbReference type="InterPro" id="IPR000326">
    <property type="entry name" value="PAP2/HPO"/>
</dbReference>